<evidence type="ECO:0000313" key="3">
    <source>
        <dbReference type="Proteomes" id="UP001189429"/>
    </source>
</evidence>
<reference evidence="2" key="1">
    <citation type="submission" date="2023-10" db="EMBL/GenBank/DDBJ databases">
        <authorList>
            <person name="Chen Y."/>
            <person name="Shah S."/>
            <person name="Dougan E. K."/>
            <person name="Thang M."/>
            <person name="Chan C."/>
        </authorList>
    </citation>
    <scope>NUCLEOTIDE SEQUENCE [LARGE SCALE GENOMIC DNA]</scope>
</reference>
<sequence>MLNRTSMKMAVLLSTYVLAVLVWLFFYHFMVRPRSKTRGCSIPEQDSEGCCGGPRETADLTAQEKNVKGQTVQEIKMHSVYSWLNTNPAYVLKCKYFFTDADGKDI</sequence>
<dbReference type="Proteomes" id="UP001189429">
    <property type="component" value="Unassembled WGS sequence"/>
</dbReference>
<protein>
    <submittedName>
        <fullName evidence="2">Uncharacterized protein</fullName>
    </submittedName>
</protein>
<evidence type="ECO:0000313" key="2">
    <source>
        <dbReference type="EMBL" id="CAK0800800.1"/>
    </source>
</evidence>
<name>A0ABN9Q503_9DINO</name>
<keyword evidence="1" id="KW-0812">Transmembrane</keyword>
<evidence type="ECO:0000256" key="1">
    <source>
        <dbReference type="SAM" id="Phobius"/>
    </source>
</evidence>
<keyword evidence="1" id="KW-1133">Transmembrane helix</keyword>
<proteinExistence type="predicted"/>
<gene>
    <name evidence="2" type="ORF">PCOR1329_LOCUS8847</name>
</gene>
<accession>A0ABN9Q503</accession>
<feature type="transmembrane region" description="Helical" evidence="1">
    <location>
        <begin position="6"/>
        <end position="29"/>
    </location>
</feature>
<comment type="caution">
    <text evidence="2">The sequence shown here is derived from an EMBL/GenBank/DDBJ whole genome shotgun (WGS) entry which is preliminary data.</text>
</comment>
<dbReference type="EMBL" id="CAUYUJ010002447">
    <property type="protein sequence ID" value="CAK0800800.1"/>
    <property type="molecule type" value="Genomic_DNA"/>
</dbReference>
<organism evidence="2 3">
    <name type="scientific">Prorocentrum cordatum</name>
    <dbReference type="NCBI Taxonomy" id="2364126"/>
    <lineage>
        <taxon>Eukaryota</taxon>
        <taxon>Sar</taxon>
        <taxon>Alveolata</taxon>
        <taxon>Dinophyceae</taxon>
        <taxon>Prorocentrales</taxon>
        <taxon>Prorocentraceae</taxon>
        <taxon>Prorocentrum</taxon>
    </lineage>
</organism>
<keyword evidence="1" id="KW-0472">Membrane</keyword>
<keyword evidence="3" id="KW-1185">Reference proteome</keyword>